<organism evidence="2 3">
    <name type="scientific">Elysia marginata</name>
    <dbReference type="NCBI Taxonomy" id="1093978"/>
    <lineage>
        <taxon>Eukaryota</taxon>
        <taxon>Metazoa</taxon>
        <taxon>Spiralia</taxon>
        <taxon>Lophotrochozoa</taxon>
        <taxon>Mollusca</taxon>
        <taxon>Gastropoda</taxon>
        <taxon>Heterobranchia</taxon>
        <taxon>Euthyneura</taxon>
        <taxon>Panpulmonata</taxon>
        <taxon>Sacoglossa</taxon>
        <taxon>Placobranchoidea</taxon>
        <taxon>Plakobranchidae</taxon>
        <taxon>Elysia</taxon>
    </lineage>
</organism>
<feature type="region of interest" description="Disordered" evidence="1">
    <location>
        <begin position="70"/>
        <end position="91"/>
    </location>
</feature>
<comment type="caution">
    <text evidence="2">The sequence shown here is derived from an EMBL/GenBank/DDBJ whole genome shotgun (WGS) entry which is preliminary data.</text>
</comment>
<evidence type="ECO:0000313" key="2">
    <source>
        <dbReference type="EMBL" id="GFR91411.1"/>
    </source>
</evidence>
<gene>
    <name evidence="2" type="ORF">ElyMa_004326900</name>
</gene>
<dbReference type="AlphaFoldDB" id="A0AAV4H212"/>
<dbReference type="Gene3D" id="3.30.420.10">
    <property type="entry name" value="Ribonuclease H-like superfamily/Ribonuclease H"/>
    <property type="match status" value="1"/>
</dbReference>
<dbReference type="EMBL" id="BMAT01008732">
    <property type="protein sequence ID" value="GFR91411.1"/>
    <property type="molecule type" value="Genomic_DNA"/>
</dbReference>
<protein>
    <recommendedName>
        <fullName evidence="4">RNase H type-1 domain-containing protein</fullName>
    </recommendedName>
</protein>
<keyword evidence="3" id="KW-1185">Reference proteome</keyword>
<sequence>MHRRTARQKTPLHSGVSTLMPDEKSTEKSVSTGGHCTNYKAELEAIKKAQKLMGEVTADKPGANAVILSDSKSVKNPRQPNRTTLEMPFKN</sequence>
<feature type="compositionally biased region" description="Polar residues" evidence="1">
    <location>
        <begin position="70"/>
        <end position="84"/>
    </location>
</feature>
<evidence type="ECO:0000256" key="1">
    <source>
        <dbReference type="SAM" id="MobiDB-lite"/>
    </source>
</evidence>
<feature type="region of interest" description="Disordered" evidence="1">
    <location>
        <begin position="1"/>
        <end position="34"/>
    </location>
</feature>
<proteinExistence type="predicted"/>
<dbReference type="GO" id="GO:0003676">
    <property type="term" value="F:nucleic acid binding"/>
    <property type="evidence" value="ECO:0007669"/>
    <property type="project" value="InterPro"/>
</dbReference>
<reference evidence="2 3" key="1">
    <citation type="journal article" date="2021" name="Elife">
        <title>Chloroplast acquisition without the gene transfer in kleptoplastic sea slugs, Plakobranchus ocellatus.</title>
        <authorList>
            <person name="Maeda T."/>
            <person name="Takahashi S."/>
            <person name="Yoshida T."/>
            <person name="Shimamura S."/>
            <person name="Takaki Y."/>
            <person name="Nagai Y."/>
            <person name="Toyoda A."/>
            <person name="Suzuki Y."/>
            <person name="Arimoto A."/>
            <person name="Ishii H."/>
            <person name="Satoh N."/>
            <person name="Nishiyama T."/>
            <person name="Hasebe M."/>
            <person name="Maruyama T."/>
            <person name="Minagawa J."/>
            <person name="Obokata J."/>
            <person name="Shigenobu S."/>
        </authorList>
    </citation>
    <scope>NUCLEOTIDE SEQUENCE [LARGE SCALE GENOMIC DNA]</scope>
</reference>
<dbReference type="Proteomes" id="UP000762676">
    <property type="component" value="Unassembled WGS sequence"/>
</dbReference>
<accession>A0AAV4H212</accession>
<dbReference type="InterPro" id="IPR036397">
    <property type="entry name" value="RNaseH_sf"/>
</dbReference>
<evidence type="ECO:0000313" key="3">
    <source>
        <dbReference type="Proteomes" id="UP000762676"/>
    </source>
</evidence>
<name>A0AAV4H212_9GAST</name>
<evidence type="ECO:0008006" key="4">
    <source>
        <dbReference type="Google" id="ProtNLM"/>
    </source>
</evidence>